<evidence type="ECO:0000313" key="5">
    <source>
        <dbReference type="Proteomes" id="UP000262712"/>
    </source>
</evidence>
<dbReference type="Proteomes" id="UP000221222">
    <property type="component" value="Unassembled WGS sequence"/>
</dbReference>
<keyword evidence="1" id="KW-0472">Membrane</keyword>
<evidence type="ECO:0000256" key="1">
    <source>
        <dbReference type="SAM" id="Phobius"/>
    </source>
</evidence>
<keyword evidence="4" id="KW-1185">Reference proteome</keyword>
<protein>
    <submittedName>
        <fullName evidence="2">Membrane protein</fullName>
    </submittedName>
</protein>
<accession>A0A2G1DK32</accession>
<dbReference type="EMBL" id="CP032098">
    <property type="protein sequence ID" value="AXX91399.1"/>
    <property type="molecule type" value="Genomic_DNA"/>
</dbReference>
<gene>
    <name evidence="2" type="ORF">AMOL_0383</name>
    <name evidence="3" type="ORF">CPU12_03055</name>
</gene>
<keyword evidence="1" id="KW-1133">Transmembrane helix</keyword>
<evidence type="ECO:0000313" key="4">
    <source>
        <dbReference type="Proteomes" id="UP000221222"/>
    </source>
</evidence>
<proteinExistence type="predicted"/>
<name>A0A2G1DK32_9BACT</name>
<evidence type="ECO:0000313" key="2">
    <source>
        <dbReference type="EMBL" id="AXX91399.1"/>
    </source>
</evidence>
<reference evidence="2 5" key="2">
    <citation type="submission" date="2018-08" db="EMBL/GenBank/DDBJ databases">
        <title>Complete genome of the Arcobacter molluscorum type strain LMG 25693.</title>
        <authorList>
            <person name="Miller W.G."/>
            <person name="Yee E."/>
            <person name="Bono J.L."/>
        </authorList>
    </citation>
    <scope>NUCLEOTIDE SEQUENCE [LARGE SCALE GENOMIC DNA]</scope>
    <source>
        <strain evidence="2 5">CECT 7696</strain>
    </source>
</reference>
<keyword evidence="1" id="KW-0812">Transmembrane</keyword>
<reference evidence="3 4" key="1">
    <citation type="submission" date="2017-09" db="EMBL/GenBank/DDBJ databases">
        <title>Arcobacter canalis sp. nov., a new species isolated from a water canal contaminated with urban sewage.</title>
        <authorList>
            <person name="Perez-Cataluna A."/>
            <person name="Salas-Masso N."/>
            <person name="Figueras M.J."/>
        </authorList>
    </citation>
    <scope>NUCLEOTIDE SEQUENCE [LARGE SCALE GENOMIC DNA]</scope>
    <source>
        <strain evidence="3 4">F98-3</strain>
    </source>
</reference>
<sequence length="160" mass="17747">MKKIVKIVIILLIPYFLYAHELEMNIVNNNDNTLTISGMFNTGETAAGALLKLEAKNTKEILFQKRLPSSNSLRVTIPTIEYMIILNGGDDDIVKKEGIAPKGGFKKEHSQKKASRTNANIATSKAVTISIAIAFLLLFATIFISIKNTNKLLKEIEKIK</sequence>
<dbReference type="Proteomes" id="UP000262712">
    <property type="component" value="Chromosome"/>
</dbReference>
<dbReference type="KEGG" id="amol:AMOL_0383"/>
<dbReference type="EMBL" id="NXFY01000003">
    <property type="protein sequence ID" value="PHO18852.1"/>
    <property type="molecule type" value="Genomic_DNA"/>
</dbReference>
<feature type="transmembrane region" description="Helical" evidence="1">
    <location>
        <begin position="126"/>
        <end position="146"/>
    </location>
</feature>
<evidence type="ECO:0000313" key="3">
    <source>
        <dbReference type="EMBL" id="PHO18852.1"/>
    </source>
</evidence>
<organism evidence="3 4">
    <name type="scientific">Malaciobacter molluscorum LMG 25693</name>
    <dbReference type="NCBI Taxonomy" id="870501"/>
    <lineage>
        <taxon>Bacteria</taxon>
        <taxon>Pseudomonadati</taxon>
        <taxon>Campylobacterota</taxon>
        <taxon>Epsilonproteobacteria</taxon>
        <taxon>Campylobacterales</taxon>
        <taxon>Arcobacteraceae</taxon>
        <taxon>Malaciobacter</taxon>
    </lineage>
</organism>
<dbReference type="RefSeq" id="WP_099341611.1">
    <property type="nucleotide sequence ID" value="NZ_CP032098.1"/>
</dbReference>
<dbReference type="AlphaFoldDB" id="A0A2G1DK32"/>